<protein>
    <recommendedName>
        <fullName evidence="6">Ankyrin repeat protein</fullName>
    </recommendedName>
</protein>
<dbReference type="Gene3D" id="1.25.40.20">
    <property type="entry name" value="Ankyrin repeat-containing domain"/>
    <property type="match status" value="2"/>
</dbReference>
<dbReference type="SMART" id="SM00248">
    <property type="entry name" value="ANK"/>
    <property type="match status" value="6"/>
</dbReference>
<dbReference type="PANTHER" id="PTHR24198">
    <property type="entry name" value="ANKYRIN REPEAT AND PROTEIN KINASE DOMAIN-CONTAINING PROTEIN"/>
    <property type="match status" value="1"/>
</dbReference>
<evidence type="ECO:0008006" key="6">
    <source>
        <dbReference type="Google" id="ProtNLM"/>
    </source>
</evidence>
<dbReference type="Proteomes" id="UP000236021">
    <property type="component" value="Unassembled WGS sequence"/>
</dbReference>
<dbReference type="PROSITE" id="PS50297">
    <property type="entry name" value="ANK_REP_REGION"/>
    <property type="match status" value="1"/>
</dbReference>
<gene>
    <name evidence="4" type="ORF">CXK93_07050</name>
</gene>
<dbReference type="Pfam" id="PF12796">
    <property type="entry name" value="Ank_2"/>
    <property type="match status" value="1"/>
</dbReference>
<dbReference type="InterPro" id="IPR002110">
    <property type="entry name" value="Ankyrin_rpt"/>
</dbReference>
<dbReference type="PROSITE" id="PS50088">
    <property type="entry name" value="ANK_REPEAT"/>
    <property type="match status" value="1"/>
</dbReference>
<accession>A0ABX4W4J2</accession>
<sequence>MITASGYRPCFNSRGLDKDLDDLALDKRPGSNFELLQDCLAQWLRAIRADCGADWGNLIESAWYRHSGLLRSFAREIDTTGMIPARSRAALFRLLVIPELSGFISRASRELPVLDVKTWWEAPFVAWLQMAASQSGFTEAHLQERLADYLDIDERTLERWQQGESIGTKLWPYQATVRALLADSNLTAKHLERLTGWMVMVVALQSLPAELRDSVKRDFYMHGQLQLKSEQQLPAQLKREAADRNSLPLSNQVAPVLEDLYQLFTDARGNERQIRDRLDWLRAVYERGTPMARAAHEYLWSWLSARLAANLEEKDKALELYAAASRQAWWRAGPHQHGILREALCYAVGVGDKVRAKHYWDRCYLLGLNHPPKQELDEQVLRRLSFEFERMFAPQEAVQRIPPAMRVEVMDRPFSPSSRDLANPNALRKQADGRVRYTPLMDAVLWGQLEDVRTLVQAGGDPNVCIPESGENALIMALRRAWDRQDPDILQYLLTLDISPETANRPASTKRETPLHIAMNMADAEVVDQLIALGADVEQACFTSPSALVYAMALLHDSIHVSDPAQLKAYLEGRVPADAFDAKGGAILDCELSARRQGWHAMLAEPRMNLIFEAVRKHFTGSANARREVVTTLLAKGADPNRRYADFSGHRGRWTPTLFAAQLGDLDVLKAMIAAGGDAWASLEEDDSLSEKNALWVAVAYQRHTVVEHLLTLLPQRLSH</sequence>
<evidence type="ECO:0000256" key="3">
    <source>
        <dbReference type="PROSITE-ProRule" id="PRU00023"/>
    </source>
</evidence>
<keyword evidence="2 3" id="KW-0040">ANK repeat</keyword>
<dbReference type="EMBL" id="POUI01000001">
    <property type="protein sequence ID" value="PNF86541.1"/>
    <property type="molecule type" value="Genomic_DNA"/>
</dbReference>
<keyword evidence="1" id="KW-0677">Repeat</keyword>
<dbReference type="PANTHER" id="PTHR24198:SF165">
    <property type="entry name" value="ANKYRIN REPEAT-CONTAINING PROTEIN-RELATED"/>
    <property type="match status" value="1"/>
</dbReference>
<reference evidence="4 5" key="1">
    <citation type="submission" date="2018-01" db="EMBL/GenBank/DDBJ databases">
        <title>Denitrification phenotypes of diverse strains of Pseudomonas stutzeri.</title>
        <authorList>
            <person name="Milligan D.A."/>
            <person name="Bergaust L."/>
            <person name="Bakken L.R."/>
            <person name="Frostegard A."/>
        </authorList>
    </citation>
    <scope>NUCLEOTIDE SEQUENCE [LARGE SCALE GENOMIC DNA]</scope>
    <source>
        <strain evidence="4 5">ST27MN3</strain>
    </source>
</reference>
<evidence type="ECO:0000256" key="1">
    <source>
        <dbReference type="ARBA" id="ARBA00022737"/>
    </source>
</evidence>
<evidence type="ECO:0000256" key="2">
    <source>
        <dbReference type="ARBA" id="ARBA00023043"/>
    </source>
</evidence>
<name>A0ABX4W4J2_9GAMM</name>
<dbReference type="SUPFAM" id="SSF48403">
    <property type="entry name" value="Ankyrin repeat"/>
    <property type="match status" value="1"/>
</dbReference>
<evidence type="ECO:0000313" key="4">
    <source>
        <dbReference type="EMBL" id="PNF86541.1"/>
    </source>
</evidence>
<evidence type="ECO:0000313" key="5">
    <source>
        <dbReference type="Proteomes" id="UP000236021"/>
    </source>
</evidence>
<proteinExistence type="predicted"/>
<keyword evidence="5" id="KW-1185">Reference proteome</keyword>
<feature type="repeat" description="ANK" evidence="3">
    <location>
        <begin position="510"/>
        <end position="538"/>
    </location>
</feature>
<dbReference type="InterPro" id="IPR036770">
    <property type="entry name" value="Ankyrin_rpt-contain_sf"/>
</dbReference>
<comment type="caution">
    <text evidence="4">The sequence shown here is derived from an EMBL/GenBank/DDBJ whole genome shotgun (WGS) entry which is preliminary data.</text>
</comment>
<organism evidence="4 5">
    <name type="scientific">Stutzerimonas decontaminans</name>
    <dbReference type="NCBI Taxonomy" id="3022791"/>
    <lineage>
        <taxon>Bacteria</taxon>
        <taxon>Pseudomonadati</taxon>
        <taxon>Pseudomonadota</taxon>
        <taxon>Gammaproteobacteria</taxon>
        <taxon>Pseudomonadales</taxon>
        <taxon>Pseudomonadaceae</taxon>
        <taxon>Stutzerimonas</taxon>
    </lineage>
</organism>